<organism evidence="1 2">
    <name type="scientific">Anisodus tanguticus</name>
    <dbReference type="NCBI Taxonomy" id="243964"/>
    <lineage>
        <taxon>Eukaryota</taxon>
        <taxon>Viridiplantae</taxon>
        <taxon>Streptophyta</taxon>
        <taxon>Embryophyta</taxon>
        <taxon>Tracheophyta</taxon>
        <taxon>Spermatophyta</taxon>
        <taxon>Magnoliopsida</taxon>
        <taxon>eudicotyledons</taxon>
        <taxon>Gunneridae</taxon>
        <taxon>Pentapetalae</taxon>
        <taxon>asterids</taxon>
        <taxon>lamiids</taxon>
        <taxon>Solanales</taxon>
        <taxon>Solanaceae</taxon>
        <taxon>Solanoideae</taxon>
        <taxon>Hyoscyameae</taxon>
        <taxon>Anisodus</taxon>
    </lineage>
</organism>
<sequence length="137" mass="15024">MDKRGFRSVEIAVTYALLFGTIIRDVLGFVDYDFFLLGRCIHVRVSNFVHFGTSTLRTSDANLESMFPTNCAAGLLEAAKRSRPNFHAQNLVRGGEFLSPVCMLMAHLGSGSQYEVEGLDSLVAPAIASSQPPVRQQ</sequence>
<dbReference type="Proteomes" id="UP001291623">
    <property type="component" value="Unassembled WGS sequence"/>
</dbReference>
<comment type="caution">
    <text evidence="1">The sequence shown here is derived from an EMBL/GenBank/DDBJ whole genome shotgun (WGS) entry which is preliminary data.</text>
</comment>
<accession>A0AAE1R9D1</accession>
<dbReference type="EMBL" id="JAVYJV010000018">
    <property type="protein sequence ID" value="KAK4347686.1"/>
    <property type="molecule type" value="Genomic_DNA"/>
</dbReference>
<protein>
    <submittedName>
        <fullName evidence="1">Uncharacterized protein</fullName>
    </submittedName>
</protein>
<evidence type="ECO:0000313" key="1">
    <source>
        <dbReference type="EMBL" id="KAK4347686.1"/>
    </source>
</evidence>
<keyword evidence="2" id="KW-1185">Reference proteome</keyword>
<gene>
    <name evidence="1" type="ORF">RND71_034025</name>
</gene>
<dbReference type="AlphaFoldDB" id="A0AAE1R9D1"/>
<reference evidence="1" key="1">
    <citation type="submission" date="2023-12" db="EMBL/GenBank/DDBJ databases">
        <title>Genome assembly of Anisodus tanguticus.</title>
        <authorList>
            <person name="Wang Y.-J."/>
        </authorList>
    </citation>
    <scope>NUCLEOTIDE SEQUENCE</scope>
    <source>
        <strain evidence="1">KB-2021</strain>
        <tissue evidence="1">Leaf</tissue>
    </source>
</reference>
<evidence type="ECO:0000313" key="2">
    <source>
        <dbReference type="Proteomes" id="UP001291623"/>
    </source>
</evidence>
<proteinExistence type="predicted"/>
<dbReference type="InterPro" id="IPR007658">
    <property type="entry name" value="DUF594"/>
</dbReference>
<dbReference type="Pfam" id="PF04578">
    <property type="entry name" value="DUF594"/>
    <property type="match status" value="1"/>
</dbReference>
<name>A0AAE1R9D1_9SOLA</name>